<evidence type="ECO:0000256" key="6">
    <source>
        <dbReference type="SAM" id="Phobius"/>
    </source>
</evidence>
<feature type="compositionally biased region" description="Basic and acidic residues" evidence="5">
    <location>
        <begin position="303"/>
        <end position="323"/>
    </location>
</feature>
<dbReference type="Gene3D" id="6.10.340.10">
    <property type="match status" value="1"/>
</dbReference>
<accession>A0ABX7LRD8</accession>
<keyword evidence="6" id="KW-0812">Transmembrane</keyword>
<keyword evidence="10" id="KW-1185">Reference proteome</keyword>
<dbReference type="PANTHER" id="PTHR43531">
    <property type="entry name" value="PROTEIN ICFG"/>
    <property type="match status" value="1"/>
</dbReference>
<dbReference type="Pfam" id="PF00672">
    <property type="entry name" value="HAMP"/>
    <property type="match status" value="1"/>
</dbReference>
<dbReference type="Proteomes" id="UP000662957">
    <property type="component" value="Chromosome"/>
</dbReference>
<dbReference type="RefSeq" id="WP_205682732.1">
    <property type="nucleotide sequence ID" value="NZ_CP070968.1"/>
</dbReference>
<feature type="domain" description="Methyl-accepting transducer" evidence="7">
    <location>
        <begin position="387"/>
        <end position="616"/>
    </location>
</feature>
<dbReference type="SMART" id="SM00283">
    <property type="entry name" value="MA"/>
    <property type="match status" value="1"/>
</dbReference>
<dbReference type="CDD" id="cd11386">
    <property type="entry name" value="MCP_signal"/>
    <property type="match status" value="1"/>
</dbReference>
<dbReference type="EMBL" id="CP070968">
    <property type="protein sequence ID" value="QSF55358.1"/>
    <property type="molecule type" value="Genomic_DNA"/>
</dbReference>
<feature type="domain" description="HAMP" evidence="8">
    <location>
        <begin position="248"/>
        <end position="301"/>
    </location>
</feature>
<dbReference type="SUPFAM" id="SSF158472">
    <property type="entry name" value="HAMP domain-like"/>
    <property type="match status" value="1"/>
</dbReference>
<sequence>MSAFNRLSIALKLAVVAGLAIGALMIVAAVGVTAYSGAIVRDMAGRYAQSAAQEASQEIRNEIVSAGTGAKTLAATLGAARQKGLTDRAAYLALVKPNAEATDQVMGAWFMAAPDAVGADAAHRGDAATSSNVNGRLSIYWVRRDGQIAMEPEADGSDFEQAYYTEPMASGAPVVVEPYEESIGGGKVAMTSVAYPVRANGRIIGVAGLDIPVKTIEAPARQLALMLLVGGVLIIAAIIAALLVTSDRLIRRPLARLTADVRTMSEGRYDIPVAGADKADELGQIARALEGFRLELADGLTRRDQQQRERAAAETDRRRHAEETELFAASQTRAVETLGEGLSRLAAGELAWRMPEAGFTADTRRIPEDYNAALHQLHTTMTGIWTTAQSMRGGCQDIAAAADSLSRRTEQQAAGLEQTAAALDELTQTVRSSAENAERARDITEAAKAAADKGEAVVHDAIGAMSEIEQSSTQINQIVGVIDEIAFQTSLLALNAGVEAARAGEAGRGFAVVASEVRGLAERSASAAKEIKALIALSQSNVQRGSDQVSLTRDSLSAIAVQVAEANALVRTIAAATREQSVGIGEINVAINQMDQFTQQNAAMVEESTAASHALTNEAGELEGLISRFDLGQTAQSRRAA</sequence>
<dbReference type="InterPro" id="IPR004089">
    <property type="entry name" value="MCPsignal_dom"/>
</dbReference>
<protein>
    <submittedName>
        <fullName evidence="9">HAMP domain-containing protein</fullName>
    </submittedName>
</protein>
<keyword evidence="6" id="KW-1133">Transmembrane helix</keyword>
<evidence type="ECO:0000259" key="8">
    <source>
        <dbReference type="PROSITE" id="PS50885"/>
    </source>
</evidence>
<evidence type="ECO:0000259" key="7">
    <source>
        <dbReference type="PROSITE" id="PS50111"/>
    </source>
</evidence>
<dbReference type="SMART" id="SM00304">
    <property type="entry name" value="HAMP"/>
    <property type="match status" value="2"/>
</dbReference>
<feature type="transmembrane region" description="Helical" evidence="6">
    <location>
        <begin position="223"/>
        <end position="244"/>
    </location>
</feature>
<feature type="coiled-coil region" evidence="4">
    <location>
        <begin position="406"/>
        <end position="443"/>
    </location>
</feature>
<dbReference type="CDD" id="cd12913">
    <property type="entry name" value="PDC1_MCP_like"/>
    <property type="match status" value="1"/>
</dbReference>
<evidence type="ECO:0000256" key="2">
    <source>
        <dbReference type="ARBA" id="ARBA00029447"/>
    </source>
</evidence>
<reference evidence="9 10" key="1">
    <citation type="submission" date="2021-02" db="EMBL/GenBank/DDBJ databases">
        <title>Brevundimonas sp. CS1 genome sequence.</title>
        <authorList>
            <person name="Lee K."/>
            <person name="Choi Y.-J."/>
            <person name="Son H.-R."/>
        </authorList>
    </citation>
    <scope>NUCLEOTIDE SEQUENCE [LARGE SCALE GENOMIC DNA]</scope>
    <source>
        <strain evidence="9 10">CS1</strain>
    </source>
</reference>
<dbReference type="Pfam" id="PF22673">
    <property type="entry name" value="MCP-like_PDC_1"/>
    <property type="match status" value="1"/>
</dbReference>
<dbReference type="PROSITE" id="PS50885">
    <property type="entry name" value="HAMP"/>
    <property type="match status" value="2"/>
</dbReference>
<keyword evidence="6" id="KW-0472">Membrane</keyword>
<proteinExistence type="inferred from homology"/>
<dbReference type="CDD" id="cd06225">
    <property type="entry name" value="HAMP"/>
    <property type="match status" value="1"/>
</dbReference>
<dbReference type="Gene3D" id="1.10.287.950">
    <property type="entry name" value="Methyl-accepting chemotaxis protein"/>
    <property type="match status" value="1"/>
</dbReference>
<keyword evidence="1" id="KW-0145">Chemotaxis</keyword>
<name>A0ABX7LRD8_9CAUL</name>
<feature type="region of interest" description="Disordered" evidence="5">
    <location>
        <begin position="303"/>
        <end position="324"/>
    </location>
</feature>
<evidence type="ECO:0000256" key="3">
    <source>
        <dbReference type="PROSITE-ProRule" id="PRU00284"/>
    </source>
</evidence>
<evidence type="ECO:0000256" key="1">
    <source>
        <dbReference type="ARBA" id="ARBA00022500"/>
    </source>
</evidence>
<dbReference type="Pfam" id="PF00015">
    <property type="entry name" value="MCPsignal"/>
    <property type="match status" value="1"/>
</dbReference>
<dbReference type="InterPro" id="IPR051310">
    <property type="entry name" value="MCP_chemotaxis"/>
</dbReference>
<dbReference type="PROSITE" id="PS50111">
    <property type="entry name" value="CHEMOTAXIS_TRANSDUC_2"/>
    <property type="match status" value="1"/>
</dbReference>
<evidence type="ECO:0000256" key="5">
    <source>
        <dbReference type="SAM" id="MobiDB-lite"/>
    </source>
</evidence>
<evidence type="ECO:0000256" key="4">
    <source>
        <dbReference type="SAM" id="Coils"/>
    </source>
</evidence>
<organism evidence="9 10">
    <name type="scientific">Brevundimonas fontaquae</name>
    <dbReference type="NCBI Taxonomy" id="2813778"/>
    <lineage>
        <taxon>Bacteria</taxon>
        <taxon>Pseudomonadati</taxon>
        <taxon>Pseudomonadota</taxon>
        <taxon>Alphaproteobacteria</taxon>
        <taxon>Caulobacterales</taxon>
        <taxon>Caulobacteraceae</taxon>
        <taxon>Brevundimonas</taxon>
    </lineage>
</organism>
<dbReference type="PANTHER" id="PTHR43531:SF11">
    <property type="entry name" value="METHYL-ACCEPTING CHEMOTAXIS PROTEIN 3"/>
    <property type="match status" value="1"/>
</dbReference>
<dbReference type="InterPro" id="IPR003660">
    <property type="entry name" value="HAMP_dom"/>
</dbReference>
<evidence type="ECO:0000313" key="9">
    <source>
        <dbReference type="EMBL" id="QSF55358.1"/>
    </source>
</evidence>
<evidence type="ECO:0000313" key="10">
    <source>
        <dbReference type="Proteomes" id="UP000662957"/>
    </source>
</evidence>
<dbReference type="Gene3D" id="3.30.450.20">
    <property type="entry name" value="PAS domain"/>
    <property type="match status" value="1"/>
</dbReference>
<gene>
    <name evidence="9" type="ORF">JX001_06060</name>
</gene>
<keyword evidence="4" id="KW-0175">Coiled coil</keyword>
<feature type="domain" description="HAMP" evidence="8">
    <location>
        <begin position="329"/>
        <end position="382"/>
    </location>
</feature>
<dbReference type="SUPFAM" id="SSF58104">
    <property type="entry name" value="Methyl-accepting chemotaxis protein (MCP) signaling domain"/>
    <property type="match status" value="1"/>
</dbReference>
<comment type="similarity">
    <text evidence="2">Belongs to the methyl-accepting chemotaxis (MCP) protein family.</text>
</comment>
<keyword evidence="3" id="KW-0807">Transducer</keyword>